<keyword evidence="3" id="KW-0804">Transcription</keyword>
<dbReference type="InterPro" id="IPR000843">
    <property type="entry name" value="HTH_LacI"/>
</dbReference>
<dbReference type="Gene3D" id="3.40.50.2300">
    <property type="match status" value="2"/>
</dbReference>
<dbReference type="PANTHER" id="PTHR30146:SF109">
    <property type="entry name" value="HTH-TYPE TRANSCRIPTIONAL REGULATOR GALS"/>
    <property type="match status" value="1"/>
</dbReference>
<dbReference type="Proteomes" id="UP000562124">
    <property type="component" value="Unassembled WGS sequence"/>
</dbReference>
<dbReference type="GO" id="GO:0000976">
    <property type="term" value="F:transcription cis-regulatory region binding"/>
    <property type="evidence" value="ECO:0007669"/>
    <property type="project" value="TreeGrafter"/>
</dbReference>
<keyword evidence="1" id="KW-0805">Transcription regulation</keyword>
<gene>
    <name evidence="5" type="ORF">HIR71_10785</name>
</gene>
<dbReference type="PROSITE" id="PS50932">
    <property type="entry name" value="HTH_LACI_2"/>
    <property type="match status" value="1"/>
</dbReference>
<feature type="domain" description="HTH lacI-type" evidence="4">
    <location>
        <begin position="5"/>
        <end position="59"/>
    </location>
</feature>
<dbReference type="InterPro" id="IPR028082">
    <property type="entry name" value="Peripla_BP_I"/>
</dbReference>
<dbReference type="SMART" id="SM00354">
    <property type="entry name" value="HTH_LACI"/>
    <property type="match status" value="1"/>
</dbReference>
<protein>
    <submittedName>
        <fullName evidence="5">LacI family transcriptional regulator</fullName>
    </submittedName>
</protein>
<dbReference type="InterPro" id="IPR010982">
    <property type="entry name" value="Lambda_DNA-bd_dom_sf"/>
</dbReference>
<dbReference type="CDD" id="cd06267">
    <property type="entry name" value="PBP1_LacI_sugar_binding-like"/>
    <property type="match status" value="1"/>
</dbReference>
<keyword evidence="2" id="KW-0238">DNA-binding</keyword>
<keyword evidence="6" id="KW-1185">Reference proteome</keyword>
<evidence type="ECO:0000259" key="4">
    <source>
        <dbReference type="PROSITE" id="PS50932"/>
    </source>
</evidence>
<dbReference type="EMBL" id="JABCJJ010000015">
    <property type="protein sequence ID" value="NMR20695.1"/>
    <property type="molecule type" value="Genomic_DNA"/>
</dbReference>
<reference evidence="5 6" key="1">
    <citation type="submission" date="2020-04" db="EMBL/GenBank/DDBJ databases">
        <title>Sequencing and Assembly of C. fimi.</title>
        <authorList>
            <person name="Ramsey A.R."/>
        </authorList>
    </citation>
    <scope>NUCLEOTIDE SEQUENCE [LARGE SCALE GENOMIC DNA]</scope>
    <source>
        <strain evidence="5 6">SB</strain>
    </source>
</reference>
<evidence type="ECO:0000256" key="2">
    <source>
        <dbReference type="ARBA" id="ARBA00023125"/>
    </source>
</evidence>
<dbReference type="PANTHER" id="PTHR30146">
    <property type="entry name" value="LACI-RELATED TRANSCRIPTIONAL REPRESSOR"/>
    <property type="match status" value="1"/>
</dbReference>
<dbReference type="Pfam" id="PF13377">
    <property type="entry name" value="Peripla_BP_3"/>
    <property type="match status" value="1"/>
</dbReference>
<evidence type="ECO:0000256" key="1">
    <source>
        <dbReference type="ARBA" id="ARBA00023015"/>
    </source>
</evidence>
<evidence type="ECO:0000313" key="5">
    <source>
        <dbReference type="EMBL" id="NMR20695.1"/>
    </source>
</evidence>
<evidence type="ECO:0000256" key="3">
    <source>
        <dbReference type="ARBA" id="ARBA00023163"/>
    </source>
</evidence>
<evidence type="ECO:0000313" key="6">
    <source>
        <dbReference type="Proteomes" id="UP000562124"/>
    </source>
</evidence>
<name>A0A7Y0LYZ9_CELFI</name>
<comment type="caution">
    <text evidence="5">The sequence shown here is derived from an EMBL/GenBank/DDBJ whole genome shotgun (WGS) entry which is preliminary data.</text>
</comment>
<dbReference type="SUPFAM" id="SSF47413">
    <property type="entry name" value="lambda repressor-like DNA-binding domains"/>
    <property type="match status" value="1"/>
</dbReference>
<dbReference type="InterPro" id="IPR046335">
    <property type="entry name" value="LacI/GalR-like_sensor"/>
</dbReference>
<dbReference type="SUPFAM" id="SSF53822">
    <property type="entry name" value="Periplasmic binding protein-like I"/>
    <property type="match status" value="1"/>
</dbReference>
<dbReference type="Gene3D" id="1.10.260.40">
    <property type="entry name" value="lambda repressor-like DNA-binding domains"/>
    <property type="match status" value="1"/>
</dbReference>
<dbReference type="Pfam" id="PF00356">
    <property type="entry name" value="LacI"/>
    <property type="match status" value="1"/>
</dbReference>
<dbReference type="AlphaFoldDB" id="A0A7Y0LYZ9"/>
<proteinExistence type="predicted"/>
<accession>A0A7Y0LYZ9</accession>
<dbReference type="CDD" id="cd01392">
    <property type="entry name" value="HTH_LacI"/>
    <property type="match status" value="1"/>
</dbReference>
<dbReference type="RefSeq" id="WP_169325065.1">
    <property type="nucleotide sequence ID" value="NZ_JABCJJ010000015.1"/>
</dbReference>
<organism evidence="5 6">
    <name type="scientific">Cellulomonas fimi</name>
    <dbReference type="NCBI Taxonomy" id="1708"/>
    <lineage>
        <taxon>Bacteria</taxon>
        <taxon>Bacillati</taxon>
        <taxon>Actinomycetota</taxon>
        <taxon>Actinomycetes</taxon>
        <taxon>Micrococcales</taxon>
        <taxon>Cellulomonadaceae</taxon>
        <taxon>Cellulomonas</taxon>
    </lineage>
</organism>
<dbReference type="GO" id="GO:0003700">
    <property type="term" value="F:DNA-binding transcription factor activity"/>
    <property type="evidence" value="ECO:0007669"/>
    <property type="project" value="TreeGrafter"/>
</dbReference>
<sequence>MAKRPTVYDVAQAAGVSIATVSFSFRQPERVRESTRQAVLDAARALNYVPSASARGLAGGRTGALGLYSFDMLLEAAGSRGARPVREDPGPFYGGDLAERAFADDADSEDFRVFPLYVDEVQRGFELECARRGRALLIGRGPGGDGAGVIDIASRVDGLAVFPGARSQEVLDQVARRLPVVAFAMPYGPGMLHHVRVDNAGGARALTEHLVRTHRIDEIEFVGAPEMTDYAERFDGMRDALRELGLPAPQRVLDPTPLGAEDPFPVVRDLVTSGRLPRALVCASDQHALDLVSLLRRLGLSVPGDVVVTGFDGVAAGRISSPSLTTVRQPMEAMGRLAVDILMNSLADDVSGVVDRTLPVRPLYRESCGCAWER</sequence>